<accession>A0A163AXM1</accession>
<protein>
    <recommendedName>
        <fullName evidence="6">Large ribosomal subunit protein mL50</fullName>
    </recommendedName>
    <alternativeName>
        <fullName evidence="7">39S ribosomal protein L50, mitochondrial</fullName>
    </alternativeName>
</protein>
<dbReference type="Gene3D" id="1.10.1200.10">
    <property type="entry name" value="ACP-like"/>
    <property type="match status" value="1"/>
</dbReference>
<gene>
    <name evidence="8" type="ORF">PHYBLDRAFT_186307</name>
</gene>
<name>A0A163AXM1_PHYB8</name>
<dbReference type="PANTHER" id="PTHR31542:SF1">
    <property type="entry name" value="LARGE RIBOSOMAL SUBUNIT PROTEIN ML50"/>
    <property type="match status" value="1"/>
</dbReference>
<comment type="subcellular location">
    <subcellularLocation>
        <location evidence="1">Mitochondrion</location>
    </subcellularLocation>
</comment>
<reference evidence="9" key="1">
    <citation type="submission" date="2015-06" db="EMBL/GenBank/DDBJ databases">
        <title>Expansion of signal transduction pathways in fungi by whole-genome duplication.</title>
        <authorList>
            <consortium name="DOE Joint Genome Institute"/>
            <person name="Corrochano L.M."/>
            <person name="Kuo A."/>
            <person name="Marcet-Houben M."/>
            <person name="Polaino S."/>
            <person name="Salamov A."/>
            <person name="Villalobos J.M."/>
            <person name="Alvarez M.I."/>
            <person name="Avalos J."/>
            <person name="Benito E.P."/>
            <person name="Benoit I."/>
            <person name="Burger G."/>
            <person name="Camino L.P."/>
            <person name="Canovas D."/>
            <person name="Cerda-Olmedo E."/>
            <person name="Cheng J.-F."/>
            <person name="Dominguez A."/>
            <person name="Elias M."/>
            <person name="Eslava A.P."/>
            <person name="Glaser F."/>
            <person name="Grimwood J."/>
            <person name="Gutierrez G."/>
            <person name="Heitman J."/>
            <person name="Henrissat B."/>
            <person name="Iturriaga E.A."/>
            <person name="Lang B.F."/>
            <person name="Lavin J.L."/>
            <person name="Lee S."/>
            <person name="Li W."/>
            <person name="Lindquist E."/>
            <person name="Lopez-Garcia S."/>
            <person name="Luque E.M."/>
            <person name="Marcos A.T."/>
            <person name="Martin J."/>
            <person name="McCluskey K."/>
            <person name="Medina H.R."/>
            <person name="Miralles-Duran A."/>
            <person name="Miyazaki A."/>
            <person name="Munoz-Torres E."/>
            <person name="Oguiza J.A."/>
            <person name="Ohm R."/>
            <person name="Olmedo M."/>
            <person name="Orejas M."/>
            <person name="Ortiz-Castellanos L."/>
            <person name="Pisabarro A.G."/>
            <person name="Rodriguez-Romero J."/>
            <person name="Ruiz-Herrera J."/>
            <person name="Ruiz-Vazquez R."/>
            <person name="Sanz C."/>
            <person name="Schackwitz W."/>
            <person name="Schmutz J."/>
            <person name="Shahriari M."/>
            <person name="Shelest E."/>
            <person name="Silva-Franco F."/>
            <person name="Soanes D."/>
            <person name="Syed K."/>
            <person name="Tagua V.G."/>
            <person name="Talbot N.J."/>
            <person name="Thon M."/>
            <person name="De vries R.P."/>
            <person name="Wiebenga A."/>
            <person name="Yadav J.S."/>
            <person name="Braun E.L."/>
            <person name="Baker S."/>
            <person name="Garre V."/>
            <person name="Horwitz B."/>
            <person name="Torres-Martinez S."/>
            <person name="Idnurm A."/>
            <person name="Herrera-Estrella A."/>
            <person name="Gabaldon T."/>
            <person name="Grigoriev I.V."/>
        </authorList>
    </citation>
    <scope>NUCLEOTIDE SEQUENCE [LARGE SCALE GENOMIC DNA]</scope>
    <source>
        <strain evidence="9">NRRL 1555(-)</strain>
    </source>
</reference>
<keyword evidence="4" id="KW-0496">Mitochondrion</keyword>
<dbReference type="InterPro" id="IPR036736">
    <property type="entry name" value="ACP-like_sf"/>
</dbReference>
<dbReference type="Pfam" id="PF10501">
    <property type="entry name" value="Ribosomal_L50"/>
    <property type="match status" value="1"/>
</dbReference>
<keyword evidence="3" id="KW-0689">Ribosomal protein</keyword>
<dbReference type="OrthoDB" id="6220758at2759"/>
<dbReference type="InParanoid" id="A0A163AXM1"/>
<evidence type="ECO:0000256" key="2">
    <source>
        <dbReference type="ARBA" id="ARBA00008860"/>
    </source>
</evidence>
<organism evidence="8 9">
    <name type="scientific">Phycomyces blakesleeanus (strain ATCC 8743b / DSM 1359 / FGSC 10004 / NBRC 33097 / NRRL 1555)</name>
    <dbReference type="NCBI Taxonomy" id="763407"/>
    <lineage>
        <taxon>Eukaryota</taxon>
        <taxon>Fungi</taxon>
        <taxon>Fungi incertae sedis</taxon>
        <taxon>Mucoromycota</taxon>
        <taxon>Mucoromycotina</taxon>
        <taxon>Mucoromycetes</taxon>
        <taxon>Mucorales</taxon>
        <taxon>Phycomycetaceae</taxon>
        <taxon>Phycomyces</taxon>
    </lineage>
</organism>
<evidence type="ECO:0000256" key="7">
    <source>
        <dbReference type="ARBA" id="ARBA00035398"/>
    </source>
</evidence>
<evidence type="ECO:0000256" key="4">
    <source>
        <dbReference type="ARBA" id="ARBA00023128"/>
    </source>
</evidence>
<dbReference type="EMBL" id="KV440976">
    <property type="protein sequence ID" value="OAD76481.1"/>
    <property type="molecule type" value="Genomic_DNA"/>
</dbReference>
<proteinExistence type="inferred from homology"/>
<dbReference type="AlphaFoldDB" id="A0A163AXM1"/>
<evidence type="ECO:0000256" key="1">
    <source>
        <dbReference type="ARBA" id="ARBA00004173"/>
    </source>
</evidence>
<dbReference type="VEuPathDB" id="FungiDB:PHYBLDRAFT_186307"/>
<evidence type="ECO:0000313" key="9">
    <source>
        <dbReference type="Proteomes" id="UP000077315"/>
    </source>
</evidence>
<comment type="similarity">
    <text evidence="2">Belongs to the mitochondrion-specific ribosomal protein mL50 family.</text>
</comment>
<dbReference type="PANTHER" id="PTHR31542">
    <property type="entry name" value="39A RIBOSOMAL PROTEIN L50, MITOCHONDRIAL"/>
    <property type="match status" value="1"/>
</dbReference>
<keyword evidence="5" id="KW-0687">Ribonucleoprotein</keyword>
<evidence type="ECO:0000256" key="6">
    <source>
        <dbReference type="ARBA" id="ARBA00035183"/>
    </source>
</evidence>
<dbReference type="GeneID" id="29000123"/>
<dbReference type="InterPro" id="IPR018305">
    <property type="entry name" value="Ribosomal_m50"/>
</dbReference>
<evidence type="ECO:0000313" key="8">
    <source>
        <dbReference type="EMBL" id="OAD76481.1"/>
    </source>
</evidence>
<keyword evidence="9" id="KW-1185">Reference proteome</keyword>
<sequence>MLFSPIVRSTLQARAAFHTSAFAGAERAGVFGRFNPWAKKPEPEVVTPTSVETNENLVLDVKYDDGEEEIVSWKSTNIIRDSEEIKSVVRDIVLENISGTHEVNWESAALEDVETKFKIVKESIKKTGKEVPNMELNQIKTVGDLLDYYKRSEEEVIAASSIEKFFEDNQTELPMNMTFETRKKNF</sequence>
<dbReference type="RefSeq" id="XP_018294521.1">
    <property type="nucleotide sequence ID" value="XM_018439217.1"/>
</dbReference>
<dbReference type="Proteomes" id="UP000077315">
    <property type="component" value="Unassembled WGS sequence"/>
</dbReference>
<dbReference type="GO" id="GO:0005762">
    <property type="term" value="C:mitochondrial large ribosomal subunit"/>
    <property type="evidence" value="ECO:0007669"/>
    <property type="project" value="TreeGrafter"/>
</dbReference>
<evidence type="ECO:0000256" key="5">
    <source>
        <dbReference type="ARBA" id="ARBA00023274"/>
    </source>
</evidence>
<evidence type="ECO:0000256" key="3">
    <source>
        <dbReference type="ARBA" id="ARBA00022980"/>
    </source>
</evidence>